<evidence type="ECO:0000313" key="11">
    <source>
        <dbReference type="EMBL" id="MCP1674518.1"/>
    </source>
</evidence>
<evidence type="ECO:0000259" key="8">
    <source>
        <dbReference type="Pfam" id="PF01385"/>
    </source>
</evidence>
<evidence type="ECO:0000256" key="1">
    <source>
        <dbReference type="ARBA" id="ARBA00008761"/>
    </source>
</evidence>
<dbReference type="InterPro" id="IPR001959">
    <property type="entry name" value="Transposase"/>
</dbReference>
<dbReference type="GO" id="GO:0032196">
    <property type="term" value="P:transposition"/>
    <property type="evidence" value="ECO:0007669"/>
    <property type="project" value="UniProtKB-KW"/>
</dbReference>
<dbReference type="PANTHER" id="PTHR30405:SF25">
    <property type="entry name" value="RNA-GUIDED DNA ENDONUCLEASE INSQ-RELATED"/>
    <property type="match status" value="1"/>
</dbReference>
<keyword evidence="6" id="KW-0238">DNA-binding</keyword>
<evidence type="ECO:0000313" key="12">
    <source>
        <dbReference type="Proteomes" id="UP001205843"/>
    </source>
</evidence>
<evidence type="ECO:0000256" key="6">
    <source>
        <dbReference type="ARBA" id="ARBA00023125"/>
    </source>
</evidence>
<accession>A0AAE3G507</accession>
<keyword evidence="5" id="KW-0862">Zinc</keyword>
<dbReference type="InterPro" id="IPR051399">
    <property type="entry name" value="RNA-guided_DNA_endo/Transpos"/>
</dbReference>
<dbReference type="InterPro" id="IPR010095">
    <property type="entry name" value="Cas12f1-like_TNB"/>
</dbReference>
<comment type="similarity">
    <text evidence="2">In the N-terminal section; belongs to the transposase 2 family.</text>
</comment>
<proteinExistence type="inferred from homology"/>
<dbReference type="Proteomes" id="UP001205843">
    <property type="component" value="Unassembled WGS sequence"/>
</dbReference>
<evidence type="ECO:0000259" key="10">
    <source>
        <dbReference type="Pfam" id="PF12323"/>
    </source>
</evidence>
<dbReference type="GO" id="GO:0046872">
    <property type="term" value="F:metal ion binding"/>
    <property type="evidence" value="ECO:0007669"/>
    <property type="project" value="UniProtKB-KW"/>
</dbReference>
<protein>
    <submittedName>
        <fullName evidence="11">Transposase</fullName>
    </submittedName>
</protein>
<organism evidence="11 12">
    <name type="scientific">Natronocella acetinitrilica</name>
    <dbReference type="NCBI Taxonomy" id="414046"/>
    <lineage>
        <taxon>Bacteria</taxon>
        <taxon>Pseudomonadati</taxon>
        <taxon>Pseudomonadota</taxon>
        <taxon>Gammaproteobacteria</taxon>
        <taxon>Chromatiales</taxon>
        <taxon>Ectothiorhodospiraceae</taxon>
        <taxon>Natronocella</taxon>
    </lineage>
</organism>
<feature type="domain" description="Cas12f1-like TNB" evidence="9">
    <location>
        <begin position="296"/>
        <end position="363"/>
    </location>
</feature>
<dbReference type="PANTHER" id="PTHR30405">
    <property type="entry name" value="TRANSPOSASE"/>
    <property type="match status" value="1"/>
</dbReference>
<keyword evidence="12" id="KW-1185">Reference proteome</keyword>
<dbReference type="GO" id="GO:0003677">
    <property type="term" value="F:DNA binding"/>
    <property type="evidence" value="ECO:0007669"/>
    <property type="project" value="UniProtKB-KW"/>
</dbReference>
<keyword evidence="3" id="KW-0815">Transposition</keyword>
<evidence type="ECO:0000256" key="3">
    <source>
        <dbReference type="ARBA" id="ARBA00022578"/>
    </source>
</evidence>
<dbReference type="InterPro" id="IPR021027">
    <property type="entry name" value="Transposase_put_HTH"/>
</dbReference>
<dbReference type="NCBIfam" id="NF040570">
    <property type="entry name" value="guided_TnpB"/>
    <property type="match status" value="1"/>
</dbReference>
<comment type="similarity">
    <text evidence="1">In the C-terminal section; belongs to the transposase 35 family.</text>
</comment>
<sequence length="420" mass="47066">METPTTVMRAYKLRIYPSGAQQKLIERWLGAGRWAWNHALERRQKAYRRRKESVSGVDVSRAITALKKTRRYAWLKAIPSSVVTQRLRDQDKAFAAFFKGDADYPRFKKRHQGQSIRLQLDQRHTKPRAYWLAGEVMVPGLGVVKARGTHPRAFPKMVTLRRDGAGRYFASVMVEEVAPAAKAARGAVGIDLGLAHLATLSSGEKITNGRPYRTARRRLRRAQRALSRQRKGSQRYRRQKQRIARLNARVANTRRDALHKLTRRLIDENQVVCVESLCITGLAKSKLAASVHDAGWGELLRQLRYKAAWAGREVIAIDRFAPSTRRCSACTAIGAKRSLSVRAWTCEACGAEHDRDINAAKNILELGLNELLPAGSGEVMRVEGDTPRLGAAACGRHRRASVEARTWQAIKPCPEQGAVA</sequence>
<dbReference type="NCBIfam" id="TIGR01766">
    <property type="entry name" value="IS200/IS605 family accessory protein TnpB-like domain"/>
    <property type="match status" value="1"/>
</dbReference>
<reference evidence="11" key="1">
    <citation type="submission" date="2022-03" db="EMBL/GenBank/DDBJ databases">
        <title>Genomic Encyclopedia of Type Strains, Phase III (KMG-III): the genomes of soil and plant-associated and newly described type strains.</title>
        <authorList>
            <person name="Whitman W."/>
        </authorList>
    </citation>
    <scope>NUCLEOTIDE SEQUENCE</scope>
    <source>
        <strain evidence="11">ANL 6-2</strain>
    </source>
</reference>
<name>A0AAE3G507_9GAMM</name>
<feature type="domain" description="Probable transposase IS891/IS1136/IS1341" evidence="8">
    <location>
        <begin position="175"/>
        <end position="285"/>
    </location>
</feature>
<dbReference type="Pfam" id="PF07282">
    <property type="entry name" value="Cas12f1-like_TNB"/>
    <property type="match status" value="1"/>
</dbReference>
<dbReference type="GO" id="GO:0006310">
    <property type="term" value="P:DNA recombination"/>
    <property type="evidence" value="ECO:0007669"/>
    <property type="project" value="UniProtKB-KW"/>
</dbReference>
<keyword evidence="7" id="KW-0233">DNA recombination</keyword>
<evidence type="ECO:0000256" key="4">
    <source>
        <dbReference type="ARBA" id="ARBA00022723"/>
    </source>
</evidence>
<evidence type="ECO:0000256" key="2">
    <source>
        <dbReference type="ARBA" id="ARBA00011044"/>
    </source>
</evidence>
<evidence type="ECO:0000256" key="5">
    <source>
        <dbReference type="ARBA" id="ARBA00022833"/>
    </source>
</evidence>
<evidence type="ECO:0000256" key="7">
    <source>
        <dbReference type="ARBA" id="ARBA00023172"/>
    </source>
</evidence>
<dbReference type="Pfam" id="PF12323">
    <property type="entry name" value="HTH_OrfB_IS605"/>
    <property type="match status" value="1"/>
</dbReference>
<comment type="caution">
    <text evidence="11">The sequence shown here is derived from an EMBL/GenBank/DDBJ whole genome shotgun (WGS) entry which is preliminary data.</text>
</comment>
<evidence type="ECO:0000259" key="9">
    <source>
        <dbReference type="Pfam" id="PF07282"/>
    </source>
</evidence>
<dbReference type="EMBL" id="JALJXV010000003">
    <property type="protein sequence ID" value="MCP1674518.1"/>
    <property type="molecule type" value="Genomic_DNA"/>
</dbReference>
<gene>
    <name evidence="11" type="ORF">J2T57_001620</name>
</gene>
<keyword evidence="4" id="KW-0479">Metal-binding</keyword>
<dbReference type="Pfam" id="PF01385">
    <property type="entry name" value="OrfB_IS605"/>
    <property type="match status" value="1"/>
</dbReference>
<dbReference type="AlphaFoldDB" id="A0AAE3G507"/>
<feature type="domain" description="Transposase putative helix-turn-helix" evidence="10">
    <location>
        <begin position="9"/>
        <end position="51"/>
    </location>
</feature>